<accession>A0ABV9ENM9</accession>
<evidence type="ECO:0000256" key="1">
    <source>
        <dbReference type="SAM" id="Phobius"/>
    </source>
</evidence>
<keyword evidence="1" id="KW-0472">Membrane</keyword>
<keyword evidence="1" id="KW-0812">Transmembrane</keyword>
<proteinExistence type="predicted"/>
<reference evidence="3" key="1">
    <citation type="journal article" date="2019" name="Int. J. Syst. Evol. Microbiol.">
        <title>The Global Catalogue of Microorganisms (GCM) 10K type strain sequencing project: providing services to taxonomists for standard genome sequencing and annotation.</title>
        <authorList>
            <consortium name="The Broad Institute Genomics Platform"/>
            <consortium name="The Broad Institute Genome Sequencing Center for Infectious Disease"/>
            <person name="Wu L."/>
            <person name="Ma J."/>
        </authorList>
    </citation>
    <scope>NUCLEOTIDE SEQUENCE [LARGE SCALE GENOMIC DNA]</scope>
    <source>
        <strain evidence="3">CCUG 49560</strain>
    </source>
</reference>
<evidence type="ECO:0000313" key="3">
    <source>
        <dbReference type="Proteomes" id="UP001595891"/>
    </source>
</evidence>
<keyword evidence="1" id="KW-1133">Transmembrane helix</keyword>
<sequence>MRPPRPFTTTAAGALATVVVLFGLLGMGAGPAAADGDASWAISTAANDFGSDRQNYSYTLDPGGRIEDGLVVVNHGTTPLRLAVYAADGFTDEGGGLDLVTKDVTSKRVGAWVRADRPDVTVRPGGSAEVPFMVTLPADAAPGEYMGGIVTSTSAADGTGAGRRLGIRIRLRVGGELRPDLSVEDLRVRYSGTANPFGKGDATVTYTIRNTGNAILAARQSVSVSSLFGSASGGAGRIGDSPQLLPGDTWKVSVPVHGVVPALRATGTVTLVPLVTDAANSVALLAGVETTAHAWTVPWTLLLLLVVLCALAAGVVAAKRRRSSDR</sequence>
<dbReference type="EMBL" id="JBHSFN010000031">
    <property type="protein sequence ID" value="MFC4591272.1"/>
    <property type="molecule type" value="Genomic_DNA"/>
</dbReference>
<comment type="caution">
    <text evidence="2">The sequence shown here is derived from an EMBL/GenBank/DDBJ whole genome shotgun (WGS) entry which is preliminary data.</text>
</comment>
<gene>
    <name evidence="2" type="ORF">ACFO8L_34625</name>
</gene>
<name>A0ABV9ENM9_9ACTN</name>
<evidence type="ECO:0000313" key="2">
    <source>
        <dbReference type="EMBL" id="MFC4591272.1"/>
    </source>
</evidence>
<keyword evidence="3" id="KW-1185">Reference proteome</keyword>
<dbReference type="RefSeq" id="WP_262844696.1">
    <property type="nucleotide sequence ID" value="NZ_JANZYP010000032.1"/>
</dbReference>
<protein>
    <recommendedName>
        <fullName evidence="4">DUF916 domain-containing protein</fullName>
    </recommendedName>
</protein>
<dbReference type="Proteomes" id="UP001595891">
    <property type="component" value="Unassembled WGS sequence"/>
</dbReference>
<organism evidence="2 3">
    <name type="scientific">Sphaerisporangium corydalis</name>
    <dbReference type="NCBI Taxonomy" id="1441875"/>
    <lineage>
        <taxon>Bacteria</taxon>
        <taxon>Bacillati</taxon>
        <taxon>Actinomycetota</taxon>
        <taxon>Actinomycetes</taxon>
        <taxon>Streptosporangiales</taxon>
        <taxon>Streptosporangiaceae</taxon>
        <taxon>Sphaerisporangium</taxon>
    </lineage>
</organism>
<evidence type="ECO:0008006" key="4">
    <source>
        <dbReference type="Google" id="ProtNLM"/>
    </source>
</evidence>
<feature type="transmembrane region" description="Helical" evidence="1">
    <location>
        <begin position="299"/>
        <end position="318"/>
    </location>
</feature>